<dbReference type="InterPro" id="IPR000531">
    <property type="entry name" value="Beta-barrel_TonB"/>
</dbReference>
<evidence type="ECO:0000256" key="2">
    <source>
        <dbReference type="ARBA" id="ARBA00023136"/>
    </source>
</evidence>
<evidence type="ECO:0000313" key="8">
    <source>
        <dbReference type="EMBL" id="MFD1950216.1"/>
    </source>
</evidence>
<feature type="chain" id="PRO_5046558611" evidence="5">
    <location>
        <begin position="19"/>
        <end position="908"/>
    </location>
</feature>
<keyword evidence="5" id="KW-0732">Signal</keyword>
<dbReference type="Gene3D" id="2.40.170.20">
    <property type="entry name" value="TonB-dependent receptor, beta-barrel domain"/>
    <property type="match status" value="1"/>
</dbReference>
<dbReference type="PANTHER" id="PTHR40980">
    <property type="entry name" value="PLUG DOMAIN-CONTAINING PROTEIN"/>
    <property type="match status" value="1"/>
</dbReference>
<dbReference type="InterPro" id="IPR012910">
    <property type="entry name" value="Plug_dom"/>
</dbReference>
<dbReference type="Pfam" id="PF07715">
    <property type="entry name" value="Plug"/>
    <property type="match status" value="1"/>
</dbReference>
<evidence type="ECO:0000256" key="4">
    <source>
        <dbReference type="RuleBase" id="RU003357"/>
    </source>
</evidence>
<evidence type="ECO:0000256" key="5">
    <source>
        <dbReference type="SAM" id="SignalP"/>
    </source>
</evidence>
<evidence type="ECO:0000256" key="1">
    <source>
        <dbReference type="ARBA" id="ARBA00004442"/>
    </source>
</evidence>
<dbReference type="InterPro" id="IPR010104">
    <property type="entry name" value="TonB_rcpt_bac"/>
</dbReference>
<dbReference type="PANTHER" id="PTHR40980:SF4">
    <property type="entry name" value="TONB-DEPENDENT RECEPTOR-LIKE BETA-BARREL DOMAIN-CONTAINING PROTEIN"/>
    <property type="match status" value="1"/>
</dbReference>
<gene>
    <name evidence="8" type="ORF">ACFSGX_05480</name>
</gene>
<keyword evidence="9" id="KW-1185">Reference proteome</keyword>
<evidence type="ECO:0000259" key="6">
    <source>
        <dbReference type="Pfam" id="PF00593"/>
    </source>
</evidence>
<feature type="domain" description="TonB-dependent receptor-like beta-barrel" evidence="6">
    <location>
        <begin position="458"/>
        <end position="875"/>
    </location>
</feature>
<evidence type="ECO:0000256" key="3">
    <source>
        <dbReference type="ARBA" id="ARBA00023237"/>
    </source>
</evidence>
<dbReference type="NCBIfam" id="TIGR01782">
    <property type="entry name" value="TonB-Xanth-Caul"/>
    <property type="match status" value="1"/>
</dbReference>
<dbReference type="Gene3D" id="2.170.130.10">
    <property type="entry name" value="TonB-dependent receptor, plug domain"/>
    <property type="match status" value="1"/>
</dbReference>
<comment type="similarity">
    <text evidence="4">Belongs to the TonB-dependent receptor family.</text>
</comment>
<feature type="signal peptide" evidence="5">
    <location>
        <begin position="1"/>
        <end position="18"/>
    </location>
</feature>
<keyword evidence="4" id="KW-0798">TonB box</keyword>
<dbReference type="Pfam" id="PF00593">
    <property type="entry name" value="TonB_dep_Rec_b-barrel"/>
    <property type="match status" value="1"/>
</dbReference>
<reference evidence="9" key="1">
    <citation type="journal article" date="2019" name="Int. J. Syst. Evol. Microbiol.">
        <title>The Global Catalogue of Microorganisms (GCM) 10K type strain sequencing project: providing services to taxonomists for standard genome sequencing and annotation.</title>
        <authorList>
            <consortium name="The Broad Institute Genomics Platform"/>
            <consortium name="The Broad Institute Genome Sequencing Center for Infectious Disease"/>
            <person name="Wu L."/>
            <person name="Ma J."/>
        </authorList>
    </citation>
    <scope>NUCLEOTIDE SEQUENCE [LARGE SCALE GENOMIC DNA]</scope>
    <source>
        <strain evidence="9">CGMCC 1.12702</strain>
    </source>
</reference>
<comment type="subcellular location">
    <subcellularLocation>
        <location evidence="1 4">Cell outer membrane</location>
    </subcellularLocation>
</comment>
<keyword evidence="8" id="KW-0675">Receptor</keyword>
<dbReference type="InterPro" id="IPR037066">
    <property type="entry name" value="Plug_dom_sf"/>
</dbReference>
<keyword evidence="2 4" id="KW-0472">Membrane</keyword>
<sequence>MRAFLAAGCAFVAAPVAAQVVPTEAAADLPASSVAEAEADAIVVTGTRPIAESEASALAIQKASPSLVSVVASDAVGRLPDQNIAQAVSRLPGVAVQRDQGQARYINLRGAPINWTTLSFDGINVVSPEGRDARFDSIPSAIASQIIVRKAVTPDMTGETIAGNVDIVTRSAFDYKGFHVAGKAGAGYVELGDTVEYDSSLVLANRWNTGIGEIGLLVSGSYYQRGMVTDNFETDWEQVSQDQRPGAADRVWARETENKLYRLTRRNYSTSGKLEWKPDDNNRFFVSSIYSAFTDHELRSNYIFDLDDQQSRLSNSSASCATTGSAPRSPNTGYADVCTGNTPFQGTVYGVDINQRVNVREFKQSIFTNTIGGDHDLDRLKVKWRANYTKSVDDRSVPSQLNYDSPSLSTSRPTVAYDLTDPQQSYVTLYRTVLNPDGTFGRGAQVQQIEDFALPLSSFTSLRAKDVTRAYTGKLDLTYSADLFGGETLFSVGGQYDRRTKEANESQLTLNTAAQFAAAGIDTNFNGIAIDAPFRGEIPLGYDFKYFGEERVLDLLAKAKSVGTFVPLTANYYKVREEVFAGYAMALTKFDWGNIIAGARVEHIRNDSAATPTVAGVVTAVDVKNSQTLVYPSLHFNWDLDRSKKVRLSFNTGAARPDYDQLRPNFTFNDANQTVSGGNPEAKPEKARGVDLYFEWYTQPQGFFSAGVFYKDVRDVLFDDTRTFGLTTLNSGGFDRWQYILSTITNGGDGYIYGAEGAFQQQLEPFTGDLGLPDWMGGFGIQANATYNKSEATTPDGDKVMFPGTSKFVYNIGGYYEKYGFSARVNYQKRTAWIDTLGAATDGGNQYWGDDDELDASARYALTPNVEVYVDGSNLLNGPGRRYAGISARTIEHETFGRRYTGGVRVNF</sequence>
<organism evidence="8 9">
    <name type="scientific">Sphingomonas arantia</name>
    <dbReference type="NCBI Taxonomy" id="1460676"/>
    <lineage>
        <taxon>Bacteria</taxon>
        <taxon>Pseudomonadati</taxon>
        <taxon>Pseudomonadota</taxon>
        <taxon>Alphaproteobacteria</taxon>
        <taxon>Sphingomonadales</taxon>
        <taxon>Sphingomonadaceae</taxon>
        <taxon>Sphingomonas</taxon>
    </lineage>
</organism>
<name>A0ABW4TYX8_9SPHN</name>
<comment type="caution">
    <text evidence="8">The sequence shown here is derived from an EMBL/GenBank/DDBJ whole genome shotgun (WGS) entry which is preliminary data.</text>
</comment>
<feature type="domain" description="TonB-dependent receptor plug" evidence="7">
    <location>
        <begin position="62"/>
        <end position="158"/>
    </location>
</feature>
<accession>A0ABW4TYX8</accession>
<keyword evidence="3" id="KW-0998">Cell outer membrane</keyword>
<protein>
    <submittedName>
        <fullName evidence="8">TonB-dependent receptor</fullName>
    </submittedName>
</protein>
<dbReference type="SUPFAM" id="SSF56935">
    <property type="entry name" value="Porins"/>
    <property type="match status" value="1"/>
</dbReference>
<proteinExistence type="inferred from homology"/>
<dbReference type="Proteomes" id="UP001597400">
    <property type="component" value="Unassembled WGS sequence"/>
</dbReference>
<dbReference type="EMBL" id="JBHUGS010000001">
    <property type="protein sequence ID" value="MFD1950216.1"/>
    <property type="molecule type" value="Genomic_DNA"/>
</dbReference>
<dbReference type="RefSeq" id="WP_380928077.1">
    <property type="nucleotide sequence ID" value="NZ_JBHUGS010000001.1"/>
</dbReference>
<dbReference type="InterPro" id="IPR036942">
    <property type="entry name" value="Beta-barrel_TonB_sf"/>
</dbReference>
<evidence type="ECO:0000259" key="7">
    <source>
        <dbReference type="Pfam" id="PF07715"/>
    </source>
</evidence>
<evidence type="ECO:0000313" key="9">
    <source>
        <dbReference type="Proteomes" id="UP001597400"/>
    </source>
</evidence>